<name>A0A7H9BLH0_9NEIS</name>
<dbReference type="RefSeq" id="WP_179355629.1">
    <property type="nucleotide sequence ID" value="NZ_CP058627.1"/>
</dbReference>
<keyword evidence="1" id="KW-0472">Membrane</keyword>
<keyword evidence="1" id="KW-0812">Transmembrane</keyword>
<dbReference type="EMBL" id="CP058627">
    <property type="protein sequence ID" value="QLG89128.1"/>
    <property type="molecule type" value="Genomic_DNA"/>
</dbReference>
<keyword evidence="1" id="KW-1133">Transmembrane helix</keyword>
<keyword evidence="3" id="KW-1185">Reference proteome</keyword>
<gene>
    <name evidence="2" type="ORF">HQ393_13235</name>
</gene>
<dbReference type="KEGG" id="chiz:HQ393_13235"/>
<accession>A0A7H9BLH0</accession>
<organism evidence="2 3">
    <name type="scientific">Chitinibacter bivalviorum</name>
    <dbReference type="NCBI Taxonomy" id="2739434"/>
    <lineage>
        <taxon>Bacteria</taxon>
        <taxon>Pseudomonadati</taxon>
        <taxon>Pseudomonadota</taxon>
        <taxon>Betaproteobacteria</taxon>
        <taxon>Neisseriales</taxon>
        <taxon>Chitinibacteraceae</taxon>
        <taxon>Chitinibacter</taxon>
    </lineage>
</organism>
<feature type="transmembrane region" description="Helical" evidence="1">
    <location>
        <begin position="79"/>
        <end position="105"/>
    </location>
</feature>
<feature type="transmembrane region" description="Helical" evidence="1">
    <location>
        <begin position="36"/>
        <end position="59"/>
    </location>
</feature>
<feature type="transmembrane region" description="Helical" evidence="1">
    <location>
        <begin position="117"/>
        <end position="140"/>
    </location>
</feature>
<evidence type="ECO:0000256" key="1">
    <source>
        <dbReference type="SAM" id="Phobius"/>
    </source>
</evidence>
<feature type="transmembrane region" description="Helical" evidence="1">
    <location>
        <begin position="6"/>
        <end position="24"/>
    </location>
</feature>
<dbReference type="Proteomes" id="UP000509597">
    <property type="component" value="Chromosome"/>
</dbReference>
<sequence>MEEYTGYFLLMSPVLLGLIFALLHKPLTKLCSCFQLIVLRLSYTTLTFLLLSFALSFVFPGGPRYLGSNSHYPSNSAAYFINHMLGNFTILLMSLPIWVCCIWLIKRPDTGRIKLGLLAAATLIVAMPLTLIAGCITAGVCV</sequence>
<evidence type="ECO:0000313" key="2">
    <source>
        <dbReference type="EMBL" id="QLG89128.1"/>
    </source>
</evidence>
<reference evidence="2 3" key="1">
    <citation type="submission" date="2020-07" db="EMBL/GenBank/DDBJ databases">
        <title>Complete genome sequence of Chitinibacter sp. 2T18.</title>
        <authorList>
            <person name="Bae J.-W."/>
            <person name="Choi J.-W."/>
        </authorList>
    </citation>
    <scope>NUCLEOTIDE SEQUENCE [LARGE SCALE GENOMIC DNA]</scope>
    <source>
        <strain evidence="2 3">2T18</strain>
    </source>
</reference>
<evidence type="ECO:0000313" key="3">
    <source>
        <dbReference type="Proteomes" id="UP000509597"/>
    </source>
</evidence>
<protein>
    <submittedName>
        <fullName evidence="2">Uncharacterized protein</fullName>
    </submittedName>
</protein>
<proteinExistence type="predicted"/>
<dbReference type="AlphaFoldDB" id="A0A7H9BLH0"/>